<gene>
    <name evidence="2" type="ORF">J07HQW2_03488</name>
</gene>
<dbReference type="Proteomes" id="UP000030710">
    <property type="component" value="Unassembled WGS sequence"/>
</dbReference>
<sequence length="164" mass="18324">MRRRQSYRYRTEVNSRRFVAGSRGCLDFHFVCADEVEFPTLFCLVGDGTDLLQVVDGDAGACLVFDNDKDVFPRFRVLVVVWALREAKAKAVVLRVVSCRVVCDAVLFPRHGAPWVFFVDATALVVVVVLFAVAGRVRSVIGFPLSVPRHEFELKASASSSRTR</sequence>
<keyword evidence="1" id="KW-1133">Transmembrane helix</keyword>
<dbReference type="HOGENOM" id="CLU_1615284_0_0_2"/>
<dbReference type="EMBL" id="KE356561">
    <property type="protein sequence ID" value="ERG97002.1"/>
    <property type="molecule type" value="Genomic_DNA"/>
</dbReference>
<keyword evidence="1" id="KW-0472">Membrane</keyword>
<evidence type="ECO:0000313" key="3">
    <source>
        <dbReference type="Proteomes" id="UP000030710"/>
    </source>
</evidence>
<accession>U1PT85</accession>
<evidence type="ECO:0000256" key="1">
    <source>
        <dbReference type="SAM" id="Phobius"/>
    </source>
</evidence>
<protein>
    <submittedName>
        <fullName evidence="2">Uncharacterized protein</fullName>
    </submittedName>
</protein>
<evidence type="ECO:0000313" key="2">
    <source>
        <dbReference type="EMBL" id="ERG97002.1"/>
    </source>
</evidence>
<organism evidence="2 3">
    <name type="scientific">Haloquadratum walsbyi J07HQW2</name>
    <dbReference type="NCBI Taxonomy" id="1238425"/>
    <lineage>
        <taxon>Archaea</taxon>
        <taxon>Methanobacteriati</taxon>
        <taxon>Methanobacteriota</taxon>
        <taxon>Stenosarchaea group</taxon>
        <taxon>Halobacteria</taxon>
        <taxon>Halobacteriales</taxon>
        <taxon>Haloferacaceae</taxon>
        <taxon>Haloquadratum</taxon>
    </lineage>
</organism>
<reference evidence="2 3" key="1">
    <citation type="journal article" date="2013" name="PLoS ONE">
        <title>Assembly-driven community genomics of a hypersaline microbial ecosystem.</title>
        <authorList>
            <person name="Podell S."/>
            <person name="Ugalde J.A."/>
            <person name="Narasingarao P."/>
            <person name="Banfield J.F."/>
            <person name="Heidelberg K.B."/>
            <person name="Allen E.E."/>
        </authorList>
    </citation>
    <scope>NUCLEOTIDE SEQUENCE [LARGE SCALE GENOMIC DNA]</scope>
    <source>
        <strain evidence="3">J07HQW2</strain>
    </source>
</reference>
<dbReference type="AlphaFoldDB" id="U1PT85"/>
<keyword evidence="1" id="KW-0812">Transmembrane</keyword>
<proteinExistence type="predicted"/>
<feature type="transmembrane region" description="Helical" evidence="1">
    <location>
        <begin position="115"/>
        <end position="134"/>
    </location>
</feature>
<name>U1PT85_9EURY</name>